<name>A0A517R7D7_9PLAN</name>
<keyword evidence="2" id="KW-0813">Transport</keyword>
<feature type="transmembrane region" description="Helical" evidence="10">
    <location>
        <begin position="116"/>
        <end position="139"/>
    </location>
</feature>
<evidence type="ECO:0000256" key="3">
    <source>
        <dbReference type="ARBA" id="ARBA00022449"/>
    </source>
</evidence>
<feature type="transmembrane region" description="Helical" evidence="10">
    <location>
        <begin position="334"/>
        <end position="353"/>
    </location>
</feature>
<comment type="subcellular location">
    <subcellularLocation>
        <location evidence="1">Cell membrane</location>
        <topology evidence="1">Multi-pass membrane protein</topology>
    </subcellularLocation>
</comment>
<sequence>MTPSPLIYLSAVVVFGIAAQWLAWRLKLPAILLLLAVGFAFGQWLPVDKYIEPELLFPAVSLAVAVILFEGGLTLRFRELRSTGGSVWRLVTIGCLITGVLGALAARFLIFDAWPIAILAGAIFTVTGPTVVIPLLRAIRPSGRISKIAKWEGIVIDPIGAMLAVLVFEAIKSAGVGAAAATVAYELVEVLATGLIVGGGVAFLLIILFEQNWIPDFLDAPVLLASVLGVFAASYMITGQAESGLVTVTVMGIVLANQRRVEIEHLIKFKESLGVLLISVLFILLSGRISPTDISQLGANGFLFLVVLILLVRPLSVFAATLGTKINWKERTFLAWLAPRGIVAAAVASVFVLELEHVLDDPGQLGLSADYAELLKSDTQLLVPLTFLVIIATVATYGLTAGALALRLGLADQNPQGLLIAGAGPFARAAARAVRKEGFQVLLVDSNRENIRAARMDDLPCRHGNILSETLQDDLDLSGLGRFLALTPNDEVNSLAVIAMRNVFGRAGVFQLPVNKVRLTQEGREDAAPVEGRRLFDDGLTFSELNRRVVSEEGVIKKTMLTEEFDFAAFLRQHGASAIVLFILLAKSKSLSVKVAGETQPPQQGQKIISLVSSTPPEEQENLDEPLE</sequence>
<evidence type="ECO:0000313" key="13">
    <source>
        <dbReference type="EMBL" id="QDT39807.1"/>
    </source>
</evidence>
<dbReference type="GO" id="GO:1902600">
    <property type="term" value="P:proton transmembrane transport"/>
    <property type="evidence" value="ECO:0007669"/>
    <property type="project" value="InterPro"/>
</dbReference>
<evidence type="ECO:0000256" key="6">
    <source>
        <dbReference type="ARBA" id="ARBA00022989"/>
    </source>
</evidence>
<dbReference type="Gene3D" id="1.20.1530.20">
    <property type="match status" value="1"/>
</dbReference>
<dbReference type="GO" id="GO:0015297">
    <property type="term" value="F:antiporter activity"/>
    <property type="evidence" value="ECO:0007669"/>
    <property type="project" value="UniProtKB-KW"/>
</dbReference>
<evidence type="ECO:0000256" key="8">
    <source>
        <dbReference type="ARBA" id="ARBA00023136"/>
    </source>
</evidence>
<evidence type="ECO:0000256" key="7">
    <source>
        <dbReference type="ARBA" id="ARBA00023065"/>
    </source>
</evidence>
<dbReference type="AlphaFoldDB" id="A0A517R7D7"/>
<keyword evidence="6 10" id="KW-1133">Transmembrane helix</keyword>
<evidence type="ECO:0000256" key="2">
    <source>
        <dbReference type="ARBA" id="ARBA00022448"/>
    </source>
</evidence>
<dbReference type="Pfam" id="PF00999">
    <property type="entry name" value="Na_H_Exchanger"/>
    <property type="match status" value="1"/>
</dbReference>
<evidence type="ECO:0000256" key="10">
    <source>
        <dbReference type="SAM" id="Phobius"/>
    </source>
</evidence>
<dbReference type="SUPFAM" id="SSF51735">
    <property type="entry name" value="NAD(P)-binding Rossmann-fold domains"/>
    <property type="match status" value="1"/>
</dbReference>
<dbReference type="Pfam" id="PF02254">
    <property type="entry name" value="TrkA_N"/>
    <property type="match status" value="1"/>
</dbReference>
<feature type="transmembrane region" description="Helical" evidence="10">
    <location>
        <begin position="87"/>
        <end position="110"/>
    </location>
</feature>
<dbReference type="GO" id="GO:0006813">
    <property type="term" value="P:potassium ion transport"/>
    <property type="evidence" value="ECO:0007669"/>
    <property type="project" value="InterPro"/>
</dbReference>
<feature type="transmembrane region" description="Helical" evidence="10">
    <location>
        <begin position="381"/>
        <end position="406"/>
    </location>
</feature>
<feature type="domain" description="RCK N-terminal" evidence="12">
    <location>
        <begin position="419"/>
        <end position="505"/>
    </location>
</feature>
<dbReference type="OrthoDB" id="570124at2"/>
<feature type="region of interest" description="Disordered" evidence="9">
    <location>
        <begin position="597"/>
        <end position="628"/>
    </location>
</feature>
<keyword evidence="7" id="KW-0406">Ion transport</keyword>
<evidence type="ECO:0000259" key="12">
    <source>
        <dbReference type="Pfam" id="PF02254"/>
    </source>
</evidence>
<dbReference type="InterPro" id="IPR036291">
    <property type="entry name" value="NAD(P)-bd_dom_sf"/>
</dbReference>
<keyword evidence="4" id="KW-1003">Cell membrane</keyword>
<dbReference type="RefSeq" id="WP_145365919.1">
    <property type="nucleotide sequence ID" value="NZ_CP036268.1"/>
</dbReference>
<keyword evidence="5 10" id="KW-0812">Transmembrane</keyword>
<reference evidence="13 14" key="1">
    <citation type="submission" date="2019-02" db="EMBL/GenBank/DDBJ databases">
        <title>Deep-cultivation of Planctomycetes and their phenomic and genomic characterization uncovers novel biology.</title>
        <authorList>
            <person name="Wiegand S."/>
            <person name="Jogler M."/>
            <person name="Boedeker C."/>
            <person name="Pinto D."/>
            <person name="Vollmers J."/>
            <person name="Rivas-Marin E."/>
            <person name="Kohn T."/>
            <person name="Peeters S.H."/>
            <person name="Heuer A."/>
            <person name="Rast P."/>
            <person name="Oberbeckmann S."/>
            <person name="Bunk B."/>
            <person name="Jeske O."/>
            <person name="Meyerdierks A."/>
            <person name="Storesund J.E."/>
            <person name="Kallscheuer N."/>
            <person name="Luecker S."/>
            <person name="Lage O.M."/>
            <person name="Pohl T."/>
            <person name="Merkel B.J."/>
            <person name="Hornburger P."/>
            <person name="Mueller R.-W."/>
            <person name="Bruemmer F."/>
            <person name="Labrenz M."/>
            <person name="Spormann A.M."/>
            <person name="Op den Camp H."/>
            <person name="Overmann J."/>
            <person name="Amann R."/>
            <person name="Jetten M.S.M."/>
            <person name="Mascher T."/>
            <person name="Medema M.H."/>
            <person name="Devos D.P."/>
            <person name="Kaster A.-K."/>
            <person name="Ovreas L."/>
            <person name="Rohde M."/>
            <person name="Galperin M.Y."/>
            <person name="Jogler C."/>
        </authorList>
    </citation>
    <scope>NUCLEOTIDE SEQUENCE [LARGE SCALE GENOMIC DNA]</scope>
    <source>
        <strain evidence="13 14">Pan189</strain>
    </source>
</reference>
<evidence type="ECO:0000256" key="9">
    <source>
        <dbReference type="SAM" id="MobiDB-lite"/>
    </source>
</evidence>
<feature type="transmembrane region" description="Helical" evidence="10">
    <location>
        <begin position="273"/>
        <end position="290"/>
    </location>
</feature>
<feature type="transmembrane region" description="Helical" evidence="10">
    <location>
        <begin position="28"/>
        <end position="45"/>
    </location>
</feature>
<evidence type="ECO:0000256" key="4">
    <source>
        <dbReference type="ARBA" id="ARBA00022475"/>
    </source>
</evidence>
<keyword evidence="14" id="KW-1185">Reference proteome</keyword>
<dbReference type="KEGG" id="svp:Pan189_42180"/>
<dbReference type="Proteomes" id="UP000317318">
    <property type="component" value="Chromosome"/>
</dbReference>
<dbReference type="InterPro" id="IPR006153">
    <property type="entry name" value="Cation/H_exchanger_TM"/>
</dbReference>
<keyword evidence="3" id="KW-0050">Antiport</keyword>
<accession>A0A517R7D7</accession>
<feature type="domain" description="Cation/H+ exchanger transmembrane" evidence="11">
    <location>
        <begin position="18"/>
        <end position="404"/>
    </location>
</feature>
<feature type="transmembrane region" description="Helical" evidence="10">
    <location>
        <begin position="217"/>
        <end position="237"/>
    </location>
</feature>
<evidence type="ECO:0000256" key="1">
    <source>
        <dbReference type="ARBA" id="ARBA00004651"/>
    </source>
</evidence>
<evidence type="ECO:0000259" key="11">
    <source>
        <dbReference type="Pfam" id="PF00999"/>
    </source>
</evidence>
<feature type="transmembrane region" description="Helical" evidence="10">
    <location>
        <begin position="57"/>
        <end position="75"/>
    </location>
</feature>
<evidence type="ECO:0000313" key="14">
    <source>
        <dbReference type="Proteomes" id="UP000317318"/>
    </source>
</evidence>
<dbReference type="InterPro" id="IPR003148">
    <property type="entry name" value="RCK_N"/>
</dbReference>
<dbReference type="PANTHER" id="PTHR32507:SF0">
    <property type="entry name" value="NA(+)_H(+) ANTIPORTER 2-RELATED"/>
    <property type="match status" value="1"/>
</dbReference>
<evidence type="ECO:0000256" key="5">
    <source>
        <dbReference type="ARBA" id="ARBA00022692"/>
    </source>
</evidence>
<dbReference type="GO" id="GO:0005886">
    <property type="term" value="C:plasma membrane"/>
    <property type="evidence" value="ECO:0007669"/>
    <property type="project" value="UniProtKB-SubCell"/>
</dbReference>
<keyword evidence="8 10" id="KW-0472">Membrane</keyword>
<dbReference type="InterPro" id="IPR038770">
    <property type="entry name" value="Na+/solute_symporter_sf"/>
</dbReference>
<proteinExistence type="predicted"/>
<feature type="compositionally biased region" description="Acidic residues" evidence="9">
    <location>
        <begin position="618"/>
        <end position="628"/>
    </location>
</feature>
<feature type="compositionally biased region" description="Polar residues" evidence="9">
    <location>
        <begin position="600"/>
        <end position="617"/>
    </location>
</feature>
<feature type="transmembrane region" description="Helical" evidence="10">
    <location>
        <begin position="6"/>
        <end position="23"/>
    </location>
</feature>
<dbReference type="EMBL" id="CP036268">
    <property type="protein sequence ID" value="QDT39807.1"/>
    <property type="molecule type" value="Genomic_DNA"/>
</dbReference>
<protein>
    <submittedName>
        <fullName evidence="13">K(+)/H(+) antiporter NhaP2</fullName>
    </submittedName>
</protein>
<dbReference type="Gene3D" id="3.40.50.720">
    <property type="entry name" value="NAD(P)-binding Rossmann-like Domain"/>
    <property type="match status" value="1"/>
</dbReference>
<feature type="transmembrane region" description="Helical" evidence="10">
    <location>
        <begin position="302"/>
        <end position="322"/>
    </location>
</feature>
<gene>
    <name evidence="13" type="primary">nhaP2</name>
    <name evidence="13" type="ORF">Pan189_42180</name>
</gene>
<feature type="transmembrane region" description="Helical" evidence="10">
    <location>
        <begin position="191"/>
        <end position="210"/>
    </location>
</feature>
<organism evidence="13 14">
    <name type="scientific">Stratiformator vulcanicus</name>
    <dbReference type="NCBI Taxonomy" id="2527980"/>
    <lineage>
        <taxon>Bacteria</taxon>
        <taxon>Pseudomonadati</taxon>
        <taxon>Planctomycetota</taxon>
        <taxon>Planctomycetia</taxon>
        <taxon>Planctomycetales</taxon>
        <taxon>Planctomycetaceae</taxon>
        <taxon>Stratiformator</taxon>
    </lineage>
</organism>
<dbReference type="PANTHER" id="PTHR32507">
    <property type="entry name" value="NA(+)/H(+) ANTIPORTER 1"/>
    <property type="match status" value="1"/>
</dbReference>